<accession>A0ABW2XE74</accession>
<dbReference type="EC" id="3.4.-.-" evidence="1"/>
<organism evidence="1 2">
    <name type="scientific">Actinomadura fibrosa</name>
    <dbReference type="NCBI Taxonomy" id="111802"/>
    <lineage>
        <taxon>Bacteria</taxon>
        <taxon>Bacillati</taxon>
        <taxon>Actinomycetota</taxon>
        <taxon>Actinomycetes</taxon>
        <taxon>Streptosporangiales</taxon>
        <taxon>Thermomonosporaceae</taxon>
        <taxon>Actinomadura</taxon>
    </lineage>
</organism>
<dbReference type="GO" id="GO:0016787">
    <property type="term" value="F:hydrolase activity"/>
    <property type="evidence" value="ECO:0007669"/>
    <property type="project" value="UniProtKB-KW"/>
</dbReference>
<dbReference type="InterPro" id="IPR005152">
    <property type="entry name" value="Lipase_secreted"/>
</dbReference>
<proteinExistence type="predicted"/>
<dbReference type="PANTHER" id="PTHR34853">
    <property type="match status" value="1"/>
</dbReference>
<keyword evidence="1" id="KW-0378">Hydrolase</keyword>
<sequence length="397" mass="41256">MALAAAVGVGPVASARADVVCDERCQAAWAQQRANAMPRTAFYDPPVPLPWAAAGTVIRREAAAGYSVPARVTRLLYHSRTGTGRDVAASAVVLVPSGQPPRGGWPVVVDAHGTSGAARECAPSLMRDLYHGDQMARFLGRGYAVIAPDYAGLGTDGRHALGDKVAAADDVVNSVRAARQGVPGLSRRWVVWGHSQGGGAALAVAERQVRRPVDGYRGAVVTSPAALLRETVGYAASRPGLGAFVALVASGAHVSDPRIDPARLLTAEAVGRLGSVRSGCLGVVSAVLGDLSGPGLVRSLDEPRFVRFLKANSVGTERVAGPVLLLQGQADSVIPVWMTDRVARALRGNGSAVDYRTYPGLEHDTYPGRVVGIDDGAMGDILAWVARRFGGRGAGRT</sequence>
<reference evidence="2" key="1">
    <citation type="journal article" date="2019" name="Int. J. Syst. Evol. Microbiol.">
        <title>The Global Catalogue of Microorganisms (GCM) 10K type strain sequencing project: providing services to taxonomists for standard genome sequencing and annotation.</title>
        <authorList>
            <consortium name="The Broad Institute Genomics Platform"/>
            <consortium name="The Broad Institute Genome Sequencing Center for Infectious Disease"/>
            <person name="Wu L."/>
            <person name="Ma J."/>
        </authorList>
    </citation>
    <scope>NUCLEOTIDE SEQUENCE [LARGE SCALE GENOMIC DNA]</scope>
    <source>
        <strain evidence="2">JCM 9371</strain>
    </source>
</reference>
<evidence type="ECO:0000313" key="2">
    <source>
        <dbReference type="Proteomes" id="UP001597063"/>
    </source>
</evidence>
<name>A0ABW2XE74_9ACTN</name>
<protein>
    <submittedName>
        <fullName evidence="1">Alpha/beta hydrolase family protein</fullName>
        <ecNumber evidence="1">3.4.-.-</ecNumber>
    </submittedName>
</protein>
<dbReference type="Gene3D" id="3.40.50.1820">
    <property type="entry name" value="alpha/beta hydrolase"/>
    <property type="match status" value="2"/>
</dbReference>
<gene>
    <name evidence="1" type="ORF">ACFQZM_07385</name>
</gene>
<dbReference type="EMBL" id="JBHTGP010000003">
    <property type="protein sequence ID" value="MFD0684312.1"/>
    <property type="molecule type" value="Genomic_DNA"/>
</dbReference>
<dbReference type="PANTHER" id="PTHR34853:SF1">
    <property type="entry name" value="LIPASE 5"/>
    <property type="match status" value="1"/>
</dbReference>
<dbReference type="InterPro" id="IPR029058">
    <property type="entry name" value="AB_hydrolase_fold"/>
</dbReference>
<dbReference type="RefSeq" id="WP_165502780.1">
    <property type="nucleotide sequence ID" value="NZ_CAACUY010000020.1"/>
</dbReference>
<evidence type="ECO:0000313" key="1">
    <source>
        <dbReference type="EMBL" id="MFD0684312.1"/>
    </source>
</evidence>
<dbReference type="PIRSF" id="PIRSF029171">
    <property type="entry name" value="Esterase_LipA"/>
    <property type="match status" value="1"/>
</dbReference>
<dbReference type="Pfam" id="PF03583">
    <property type="entry name" value="LIP"/>
    <property type="match status" value="1"/>
</dbReference>
<dbReference type="SUPFAM" id="SSF53474">
    <property type="entry name" value="alpha/beta-Hydrolases"/>
    <property type="match status" value="1"/>
</dbReference>
<keyword evidence="2" id="KW-1185">Reference proteome</keyword>
<dbReference type="Proteomes" id="UP001597063">
    <property type="component" value="Unassembled WGS sequence"/>
</dbReference>
<comment type="caution">
    <text evidence="1">The sequence shown here is derived from an EMBL/GenBank/DDBJ whole genome shotgun (WGS) entry which is preliminary data.</text>
</comment>